<feature type="region of interest" description="Disordered" evidence="1">
    <location>
        <begin position="46"/>
        <end position="90"/>
    </location>
</feature>
<gene>
    <name evidence="2" type="ORF">Sjap_005702</name>
</gene>
<evidence type="ECO:0000313" key="2">
    <source>
        <dbReference type="EMBL" id="KAK9145799.1"/>
    </source>
</evidence>
<dbReference type="Proteomes" id="UP001417504">
    <property type="component" value="Unassembled WGS sequence"/>
</dbReference>
<name>A0AAP0K628_9MAGN</name>
<keyword evidence="3" id="KW-1185">Reference proteome</keyword>
<accession>A0AAP0K628</accession>
<feature type="compositionally biased region" description="Basic and acidic residues" evidence="1">
    <location>
        <begin position="283"/>
        <end position="293"/>
    </location>
</feature>
<protein>
    <submittedName>
        <fullName evidence="2">Uncharacterized protein</fullName>
    </submittedName>
</protein>
<sequence length="333" mass="38015">MMIHVMCSPRGRALKIHKLYTGGWQMILILEGRERKAWQRLKEAMSSLDNGRTRQQREMPNQTPIEERATMHQKKATNEEGSPGVHNQNRRGIAYTTHPNARNKMIGQHFGGMVGVVKNTYERSDLVKALIKVKGDDTDFLLDEIIVMCWGRTTTLRVQRLDKIHEPKMIPGEPMMEKGIQGMMDGKRDVTGMRDSDKGVEMGNCFIEKDNGVAVPFDREPEMENHNTTYDGGVNQLSEEMQHAPPQMERQLGRSNDIREGEIMGQRNRESNEHHNRGSLNIRYDERHSDGRPDVGAGNEDINDYNSDSDRGWGTTRSSESEKKGSIWGMHKT</sequence>
<comment type="caution">
    <text evidence="2">The sequence shown here is derived from an EMBL/GenBank/DDBJ whole genome shotgun (WGS) entry which is preliminary data.</text>
</comment>
<feature type="region of interest" description="Disordered" evidence="1">
    <location>
        <begin position="265"/>
        <end position="333"/>
    </location>
</feature>
<evidence type="ECO:0000313" key="3">
    <source>
        <dbReference type="Proteomes" id="UP001417504"/>
    </source>
</evidence>
<dbReference type="AlphaFoldDB" id="A0AAP0K628"/>
<dbReference type="EMBL" id="JBBNAE010000002">
    <property type="protein sequence ID" value="KAK9145799.1"/>
    <property type="molecule type" value="Genomic_DNA"/>
</dbReference>
<organism evidence="2 3">
    <name type="scientific">Stephania japonica</name>
    <dbReference type="NCBI Taxonomy" id="461633"/>
    <lineage>
        <taxon>Eukaryota</taxon>
        <taxon>Viridiplantae</taxon>
        <taxon>Streptophyta</taxon>
        <taxon>Embryophyta</taxon>
        <taxon>Tracheophyta</taxon>
        <taxon>Spermatophyta</taxon>
        <taxon>Magnoliopsida</taxon>
        <taxon>Ranunculales</taxon>
        <taxon>Menispermaceae</taxon>
        <taxon>Menispermoideae</taxon>
        <taxon>Cissampelideae</taxon>
        <taxon>Stephania</taxon>
    </lineage>
</organism>
<evidence type="ECO:0000256" key="1">
    <source>
        <dbReference type="SAM" id="MobiDB-lite"/>
    </source>
</evidence>
<proteinExistence type="predicted"/>
<feature type="compositionally biased region" description="Basic and acidic residues" evidence="1">
    <location>
        <begin position="265"/>
        <end position="276"/>
    </location>
</feature>
<reference evidence="2 3" key="1">
    <citation type="submission" date="2024-01" db="EMBL/GenBank/DDBJ databases">
        <title>Genome assemblies of Stephania.</title>
        <authorList>
            <person name="Yang L."/>
        </authorList>
    </citation>
    <scope>NUCLEOTIDE SEQUENCE [LARGE SCALE GENOMIC DNA]</scope>
    <source>
        <strain evidence="2">QJT</strain>
        <tissue evidence="2">Leaf</tissue>
    </source>
</reference>